<comment type="caution">
    <text evidence="1">The sequence shown here is derived from an EMBL/GenBank/DDBJ whole genome shotgun (WGS) entry which is preliminary data.</text>
</comment>
<name>X1KVV0_9ZZZZ</name>
<evidence type="ECO:0000313" key="1">
    <source>
        <dbReference type="EMBL" id="GAI10823.1"/>
    </source>
</evidence>
<organism evidence="1">
    <name type="scientific">marine sediment metagenome</name>
    <dbReference type="NCBI Taxonomy" id="412755"/>
    <lineage>
        <taxon>unclassified sequences</taxon>
        <taxon>metagenomes</taxon>
        <taxon>ecological metagenomes</taxon>
    </lineage>
</organism>
<accession>X1KVV0</accession>
<proteinExistence type="predicted"/>
<protein>
    <submittedName>
        <fullName evidence="1">Uncharacterized protein</fullName>
    </submittedName>
</protein>
<sequence>MISITLPMVRQVESSAVPGWKRGVDVATPEIPPGGNGLEPLPVPSGGGITVKPWWDIFPKDVPSAISRGLETPTLAPVGAVSKTIYKLGAGGLLAGGVGGFILGGLFGGGQEQQQDIDQDPTVIPIVDPDVTPTIITPITPTIDPTIYQTGEGTIIARVYLSSIKIFPSIV</sequence>
<dbReference type="AlphaFoldDB" id="X1KVV0"/>
<gene>
    <name evidence="1" type="ORF">S06H3_08716</name>
</gene>
<dbReference type="EMBL" id="BARV01003723">
    <property type="protein sequence ID" value="GAI10823.1"/>
    <property type="molecule type" value="Genomic_DNA"/>
</dbReference>
<reference evidence="1" key="1">
    <citation type="journal article" date="2014" name="Front. Microbiol.">
        <title>High frequency of phylogenetically diverse reductive dehalogenase-homologous genes in deep subseafloor sedimentary metagenomes.</title>
        <authorList>
            <person name="Kawai M."/>
            <person name="Futagami T."/>
            <person name="Toyoda A."/>
            <person name="Takaki Y."/>
            <person name="Nishi S."/>
            <person name="Hori S."/>
            <person name="Arai W."/>
            <person name="Tsubouchi T."/>
            <person name="Morono Y."/>
            <person name="Uchiyama I."/>
            <person name="Ito T."/>
            <person name="Fujiyama A."/>
            <person name="Inagaki F."/>
            <person name="Takami H."/>
        </authorList>
    </citation>
    <scope>NUCLEOTIDE SEQUENCE</scope>
    <source>
        <strain evidence="1">Expedition CK06-06</strain>
    </source>
</reference>